<dbReference type="PRINTS" id="PR00081">
    <property type="entry name" value="GDHRDH"/>
</dbReference>
<dbReference type="InterPro" id="IPR052228">
    <property type="entry name" value="Sec_Metab_Biosynth_Oxidored"/>
</dbReference>
<dbReference type="AlphaFoldDB" id="A0AAD8YDF8"/>
<keyword evidence="3" id="KW-1185">Reference proteome</keyword>
<dbReference type="InterPro" id="IPR002347">
    <property type="entry name" value="SDR_fam"/>
</dbReference>
<accession>A0AAD8YDF8</accession>
<dbReference type="SUPFAM" id="SSF51735">
    <property type="entry name" value="NAD(P)-binding Rossmann-fold domains"/>
    <property type="match status" value="1"/>
</dbReference>
<dbReference type="EMBL" id="JATAAI010000010">
    <property type="protein sequence ID" value="KAK1742985.1"/>
    <property type="molecule type" value="Genomic_DNA"/>
</dbReference>
<dbReference type="GO" id="GO:0016491">
    <property type="term" value="F:oxidoreductase activity"/>
    <property type="evidence" value="ECO:0007669"/>
    <property type="project" value="UniProtKB-KW"/>
</dbReference>
<organism evidence="2 3">
    <name type="scientific">Skeletonema marinoi</name>
    <dbReference type="NCBI Taxonomy" id="267567"/>
    <lineage>
        <taxon>Eukaryota</taxon>
        <taxon>Sar</taxon>
        <taxon>Stramenopiles</taxon>
        <taxon>Ochrophyta</taxon>
        <taxon>Bacillariophyta</taxon>
        <taxon>Coscinodiscophyceae</taxon>
        <taxon>Thalassiosirophycidae</taxon>
        <taxon>Thalassiosirales</taxon>
        <taxon>Skeletonemataceae</taxon>
        <taxon>Skeletonema</taxon>
        <taxon>Skeletonema marinoi-dohrnii complex</taxon>
    </lineage>
</organism>
<evidence type="ECO:0000256" key="1">
    <source>
        <dbReference type="ARBA" id="ARBA00023002"/>
    </source>
</evidence>
<dbReference type="Proteomes" id="UP001224775">
    <property type="component" value="Unassembled WGS sequence"/>
</dbReference>
<protein>
    <submittedName>
        <fullName evidence="2">Rossmann-fold NAD(P)-binding domain-containing protein</fullName>
    </submittedName>
</protein>
<gene>
    <name evidence="2" type="ORF">QTG54_006582</name>
</gene>
<dbReference type="PANTHER" id="PTHR47534">
    <property type="entry name" value="YALI0E05731P"/>
    <property type="match status" value="1"/>
</dbReference>
<keyword evidence="1" id="KW-0560">Oxidoreductase</keyword>
<sequence length="317" mass="33912">MNTPKRAVVVGATNGIGKAISCRLAADGFSVVAVGRNKEGRADEIVKNLTECSLAAKKSEQDATTQHEFRPCDAFSLEQVKECAAGIVRDHSKIDALVMTQGMATIQGFTPTSEGNDEKLTLHFWSRAAFAALLLPSLRASSMPGGPVVMTILSGGVHSPYTKYKEDPELRKNYSVKNAADGAGFYSDLFFDKLAKQPSNQGINFIHSAPGFVSSNWGTEMPFYLKAPVRFMQKLGGKSPSKCASFMVEPILQCASGDIGLVRPSSTAQGFFIMNEDATSGKLTKLHTEEAIESVWDTAGKVLGKAGVSLDDGTCNN</sequence>
<dbReference type="InterPro" id="IPR036291">
    <property type="entry name" value="NAD(P)-bd_dom_sf"/>
</dbReference>
<evidence type="ECO:0000313" key="3">
    <source>
        <dbReference type="Proteomes" id="UP001224775"/>
    </source>
</evidence>
<dbReference type="Gene3D" id="3.40.50.720">
    <property type="entry name" value="NAD(P)-binding Rossmann-like Domain"/>
    <property type="match status" value="1"/>
</dbReference>
<evidence type="ECO:0000313" key="2">
    <source>
        <dbReference type="EMBL" id="KAK1742985.1"/>
    </source>
</evidence>
<dbReference type="Pfam" id="PF00106">
    <property type="entry name" value="adh_short"/>
    <property type="match status" value="1"/>
</dbReference>
<reference evidence="2" key="1">
    <citation type="submission" date="2023-06" db="EMBL/GenBank/DDBJ databases">
        <title>Survivors Of The Sea: Transcriptome response of Skeletonema marinoi to long-term dormancy.</title>
        <authorList>
            <person name="Pinder M.I.M."/>
            <person name="Kourtchenko O."/>
            <person name="Robertson E.K."/>
            <person name="Larsson T."/>
            <person name="Maumus F."/>
            <person name="Osuna-Cruz C.M."/>
            <person name="Vancaester E."/>
            <person name="Stenow R."/>
            <person name="Vandepoele K."/>
            <person name="Ploug H."/>
            <person name="Bruchert V."/>
            <person name="Godhe A."/>
            <person name="Topel M."/>
        </authorList>
    </citation>
    <scope>NUCLEOTIDE SEQUENCE</scope>
    <source>
        <strain evidence="2">R05AC</strain>
    </source>
</reference>
<proteinExistence type="predicted"/>
<dbReference type="PANTHER" id="PTHR47534:SF3">
    <property type="entry name" value="ALCOHOL DEHYDROGENASE-LIKE C-TERMINAL DOMAIN-CONTAINING PROTEIN"/>
    <property type="match status" value="1"/>
</dbReference>
<name>A0AAD8YDF8_9STRA</name>
<comment type="caution">
    <text evidence="2">The sequence shown here is derived from an EMBL/GenBank/DDBJ whole genome shotgun (WGS) entry which is preliminary data.</text>
</comment>